<gene>
    <name evidence="1" type="ORF">P0Y65_05890</name>
</gene>
<reference evidence="1" key="1">
    <citation type="submission" date="2023-03" db="EMBL/GenBank/DDBJ databases">
        <title>Andean soil-derived lignocellulolytic bacterial consortium as a source of novel taxa and putative plastic-active enzymes.</title>
        <authorList>
            <person name="Diaz-Garcia L."/>
            <person name="Chuvochina M."/>
            <person name="Feuerriegel G."/>
            <person name="Bunk B."/>
            <person name="Sproer C."/>
            <person name="Streit W.R."/>
            <person name="Rodriguez L.M."/>
            <person name="Overmann J."/>
            <person name="Jimenez D.J."/>
        </authorList>
    </citation>
    <scope>NUCLEOTIDE SEQUENCE</scope>
    <source>
        <strain evidence="1">MAG 4196</strain>
    </source>
</reference>
<sequence>MSYLHAPDDLPRLPHLEPDQFWFILRASGQEQQLLTWVANLNDPGAEEEPNPGYDPMEWAQVSAKLQFAKFFERDHPMVEGARQALGLSPEELDALWQYGAG</sequence>
<dbReference type="AlphaFoldDB" id="A0AAJ5VWN3"/>
<evidence type="ECO:0000313" key="1">
    <source>
        <dbReference type="EMBL" id="WEK05787.1"/>
    </source>
</evidence>
<organism evidence="1 2">
    <name type="scientific">Candidatus Devosia phytovorans</name>
    <dbReference type="NCBI Taxonomy" id="3121372"/>
    <lineage>
        <taxon>Bacteria</taxon>
        <taxon>Pseudomonadati</taxon>
        <taxon>Pseudomonadota</taxon>
        <taxon>Alphaproteobacteria</taxon>
        <taxon>Hyphomicrobiales</taxon>
        <taxon>Devosiaceae</taxon>
        <taxon>Devosia</taxon>
    </lineage>
</organism>
<protein>
    <submittedName>
        <fullName evidence="1">Uncharacterized protein</fullName>
    </submittedName>
</protein>
<dbReference type="Proteomes" id="UP001217476">
    <property type="component" value="Chromosome"/>
</dbReference>
<name>A0AAJ5VWN3_9HYPH</name>
<evidence type="ECO:0000313" key="2">
    <source>
        <dbReference type="Proteomes" id="UP001217476"/>
    </source>
</evidence>
<proteinExistence type="predicted"/>
<accession>A0AAJ5VWN3</accession>
<dbReference type="EMBL" id="CP119312">
    <property type="protein sequence ID" value="WEK05787.1"/>
    <property type="molecule type" value="Genomic_DNA"/>
</dbReference>